<feature type="domain" description="ABC-three component systems C-terminal" evidence="1">
    <location>
        <begin position="168"/>
        <end position="311"/>
    </location>
</feature>
<dbReference type="RefSeq" id="WP_011552005.1">
    <property type="nucleotide sequence ID" value="NC_008095.1"/>
</dbReference>
<sequence>MKYSYADLSPEQFESLVVFLCQQLLGISVQGFSKGPDGGRDAKFIGTAELLPSRSAPWRGTVIVQAKHTNGVNKTFSDADFFGEATTETVLGKEIPRIKSLRAANALDHYMLFSNRRLAGNADEAIRGLLSRECGLPHGSLYLCGVEQLEMWLKTFPQVATLANIDPVDSPLIVSPDELAELVEAFARNQQVIQAAVDSPPTPRVSYADKNSLNNMSEDYARQQRRNYLKDTTQIQAFLAAPENLQLRRLYETVVMEFQLKITAKRKSHQSFDDVLEYLTDLLFGRDPVLRSNKRLTRAMLFYMYWHCDIGTTGGDDSTD</sequence>
<dbReference type="Pfam" id="PF20279">
    <property type="entry name" value="CTD12"/>
    <property type="match status" value="1"/>
</dbReference>
<dbReference type="STRING" id="246197.MXAN_1904"/>
<dbReference type="Proteomes" id="UP000002402">
    <property type="component" value="Chromosome"/>
</dbReference>
<accession>Q1DB24</accession>
<dbReference type="KEGG" id="mxa:MXAN_1904"/>
<dbReference type="AlphaFoldDB" id="Q1DB24"/>
<dbReference type="HOGENOM" id="CLU_870862_0_0_7"/>
<evidence type="ECO:0000313" key="3">
    <source>
        <dbReference type="Proteomes" id="UP000002402"/>
    </source>
</evidence>
<name>Q1DB24_MYXXD</name>
<evidence type="ECO:0000313" key="2">
    <source>
        <dbReference type="EMBL" id="ABF88916.1"/>
    </source>
</evidence>
<dbReference type="OrthoDB" id="7820209at2"/>
<reference evidence="2 3" key="1">
    <citation type="journal article" date="2006" name="Proc. Natl. Acad. Sci. U.S.A.">
        <title>Evolution of sensory complexity recorded in a myxobacterial genome.</title>
        <authorList>
            <person name="Goldman B.S."/>
            <person name="Nierman W.C."/>
            <person name="Kaiser D."/>
            <person name="Slater S.C."/>
            <person name="Durkin A.S."/>
            <person name="Eisen J.A."/>
            <person name="Ronning C.M."/>
            <person name="Barbazuk W.B."/>
            <person name="Blanchard M."/>
            <person name="Field C."/>
            <person name="Halling C."/>
            <person name="Hinkle G."/>
            <person name="Iartchuk O."/>
            <person name="Kim H.S."/>
            <person name="Mackenzie C."/>
            <person name="Madupu R."/>
            <person name="Miller N."/>
            <person name="Shvartsbeyn A."/>
            <person name="Sullivan S.A."/>
            <person name="Vaudin M."/>
            <person name="Wiegand R."/>
            <person name="Kaplan H.B."/>
        </authorList>
    </citation>
    <scope>NUCLEOTIDE SEQUENCE [LARGE SCALE GENOMIC DNA]</scope>
    <source>
        <strain evidence="3">DK1622</strain>
    </source>
</reference>
<organism evidence="2 3">
    <name type="scientific">Myxococcus xanthus (strain DK1622)</name>
    <dbReference type="NCBI Taxonomy" id="246197"/>
    <lineage>
        <taxon>Bacteria</taxon>
        <taxon>Pseudomonadati</taxon>
        <taxon>Myxococcota</taxon>
        <taxon>Myxococcia</taxon>
        <taxon>Myxococcales</taxon>
        <taxon>Cystobacterineae</taxon>
        <taxon>Myxococcaceae</taxon>
        <taxon>Myxococcus</taxon>
    </lineage>
</organism>
<proteinExistence type="predicted"/>
<gene>
    <name evidence="2" type="ordered locus">MXAN_1904</name>
</gene>
<evidence type="ECO:0000259" key="1">
    <source>
        <dbReference type="Pfam" id="PF20279"/>
    </source>
</evidence>
<dbReference type="GeneID" id="41359319"/>
<dbReference type="EnsemblBacteria" id="ABF88916">
    <property type="protein sequence ID" value="ABF88916"/>
    <property type="gene ID" value="MXAN_1904"/>
</dbReference>
<dbReference type="InterPro" id="IPR046917">
    <property type="entry name" value="ABC-3C_CTD12"/>
</dbReference>
<dbReference type="EMBL" id="CP000113">
    <property type="protein sequence ID" value="ABF88916.1"/>
    <property type="molecule type" value="Genomic_DNA"/>
</dbReference>
<keyword evidence="3" id="KW-1185">Reference proteome</keyword>
<protein>
    <recommendedName>
        <fullName evidence="1">ABC-three component systems C-terminal domain-containing protein</fullName>
    </recommendedName>
</protein>
<dbReference type="eggNOG" id="ENOG502Z9QR">
    <property type="taxonomic scope" value="Bacteria"/>
</dbReference>